<sequence>MKRMGQELVDDEDEEDGLVWVRLLVKDIVNGLGVLEKGEHGFFMGTPAKEEEQ</sequence>
<accession>A0AAV1SNV5</accession>
<dbReference type="EMBL" id="CAWUPB010001195">
    <property type="protein sequence ID" value="CAK7355672.1"/>
    <property type="molecule type" value="Genomic_DNA"/>
</dbReference>
<organism evidence="1 2">
    <name type="scientific">Dovyalis caffra</name>
    <dbReference type="NCBI Taxonomy" id="77055"/>
    <lineage>
        <taxon>Eukaryota</taxon>
        <taxon>Viridiplantae</taxon>
        <taxon>Streptophyta</taxon>
        <taxon>Embryophyta</taxon>
        <taxon>Tracheophyta</taxon>
        <taxon>Spermatophyta</taxon>
        <taxon>Magnoliopsida</taxon>
        <taxon>eudicotyledons</taxon>
        <taxon>Gunneridae</taxon>
        <taxon>Pentapetalae</taxon>
        <taxon>rosids</taxon>
        <taxon>fabids</taxon>
        <taxon>Malpighiales</taxon>
        <taxon>Salicaceae</taxon>
        <taxon>Flacourtieae</taxon>
        <taxon>Dovyalis</taxon>
    </lineage>
</organism>
<dbReference type="AlphaFoldDB" id="A0AAV1SNV5"/>
<name>A0AAV1SNV5_9ROSI</name>
<protein>
    <submittedName>
        <fullName evidence="1">Uncharacterized protein</fullName>
    </submittedName>
</protein>
<gene>
    <name evidence="1" type="ORF">DCAF_LOCUS25932</name>
</gene>
<dbReference type="Proteomes" id="UP001314170">
    <property type="component" value="Unassembled WGS sequence"/>
</dbReference>
<comment type="caution">
    <text evidence="1">The sequence shown here is derived from an EMBL/GenBank/DDBJ whole genome shotgun (WGS) entry which is preliminary data.</text>
</comment>
<evidence type="ECO:0000313" key="2">
    <source>
        <dbReference type="Proteomes" id="UP001314170"/>
    </source>
</evidence>
<keyword evidence="2" id="KW-1185">Reference proteome</keyword>
<evidence type="ECO:0000313" key="1">
    <source>
        <dbReference type="EMBL" id="CAK7355672.1"/>
    </source>
</evidence>
<proteinExistence type="predicted"/>
<reference evidence="1 2" key="1">
    <citation type="submission" date="2024-01" db="EMBL/GenBank/DDBJ databases">
        <authorList>
            <person name="Waweru B."/>
        </authorList>
    </citation>
    <scope>NUCLEOTIDE SEQUENCE [LARGE SCALE GENOMIC DNA]</scope>
</reference>